<dbReference type="AlphaFoldDB" id="A0A0J6IF21"/>
<evidence type="ECO:0000256" key="1">
    <source>
        <dbReference type="SAM" id="MobiDB-lite"/>
    </source>
</evidence>
<gene>
    <name evidence="2" type="ORF">CPAG_06694</name>
</gene>
<feature type="region of interest" description="Disordered" evidence="1">
    <location>
        <begin position="1"/>
        <end position="133"/>
    </location>
</feature>
<feature type="compositionally biased region" description="Low complexity" evidence="1">
    <location>
        <begin position="57"/>
        <end position="73"/>
    </location>
</feature>
<reference evidence="3" key="2">
    <citation type="journal article" date="2009" name="Genome Res.">
        <title>Comparative genomic analyses of the human fungal pathogens Coccidioides and their relatives.</title>
        <authorList>
            <person name="Sharpton T.J."/>
            <person name="Stajich J.E."/>
            <person name="Rounsley S.D."/>
            <person name="Gardner M.J."/>
            <person name="Wortman J.R."/>
            <person name="Jordar V.S."/>
            <person name="Maiti R."/>
            <person name="Kodira C.D."/>
            <person name="Neafsey D.E."/>
            <person name="Zeng Q."/>
            <person name="Hung C.-Y."/>
            <person name="McMahan C."/>
            <person name="Muszewska A."/>
            <person name="Grynberg M."/>
            <person name="Mandel M.A."/>
            <person name="Kellner E.M."/>
            <person name="Barker B.M."/>
            <person name="Galgiani J.N."/>
            <person name="Orbach M.J."/>
            <person name="Kirkland T.N."/>
            <person name="Cole G.T."/>
            <person name="Henn M.R."/>
            <person name="Birren B.W."/>
            <person name="Taylor J.W."/>
        </authorList>
    </citation>
    <scope>NUCLEOTIDE SEQUENCE [LARGE SCALE GENOMIC DNA]</scope>
    <source>
        <strain evidence="3">RMSCC 3488</strain>
    </source>
</reference>
<dbReference type="VEuPathDB" id="FungiDB:CPAG_06694"/>
<proteinExistence type="predicted"/>
<evidence type="ECO:0000313" key="3">
    <source>
        <dbReference type="Proteomes" id="UP000054567"/>
    </source>
</evidence>
<accession>A0A0J6IF21</accession>
<feature type="compositionally biased region" description="Basic residues" evidence="1">
    <location>
        <begin position="97"/>
        <end position="111"/>
    </location>
</feature>
<dbReference type="Proteomes" id="UP000054567">
    <property type="component" value="Unassembled WGS sequence"/>
</dbReference>
<name>A0A0J6IF21_COCPO</name>
<sequence length="133" mass="14579">MSGKTASLGHSEFRRDAPVVMTGSKAKESASKFPNNDPYSVRFDRPGLDRGPLGTFMMGSRCSSSPRSSTPTGEKPCGFRANDGVRYQSRDPEHGKIPWKTRAKRRKKQRNPIHNPLESGCEPQCAVVSAKSA</sequence>
<protein>
    <submittedName>
        <fullName evidence="2">Uncharacterized protein</fullName>
    </submittedName>
</protein>
<dbReference type="EMBL" id="DS268112">
    <property type="protein sequence ID" value="KMM70382.1"/>
    <property type="molecule type" value="Genomic_DNA"/>
</dbReference>
<evidence type="ECO:0000313" key="2">
    <source>
        <dbReference type="EMBL" id="KMM70382.1"/>
    </source>
</evidence>
<reference evidence="2 3" key="1">
    <citation type="submission" date="2007-06" db="EMBL/GenBank/DDBJ databases">
        <title>The Genome Sequence of Coccidioides posadasii RMSCC_3488.</title>
        <authorList>
            <consortium name="Coccidioides Genome Resources Consortium"/>
            <consortium name="The Broad Institute Genome Sequencing Platform"/>
            <person name="Henn M.R."/>
            <person name="Sykes S."/>
            <person name="Young S."/>
            <person name="Jaffe D."/>
            <person name="Berlin A."/>
            <person name="Alvarez P."/>
            <person name="Butler J."/>
            <person name="Gnerre S."/>
            <person name="Grabherr M."/>
            <person name="Mauceli E."/>
            <person name="Brockman W."/>
            <person name="Kodira C."/>
            <person name="Alvarado L."/>
            <person name="Zeng Q."/>
            <person name="Crawford M."/>
            <person name="Antoine C."/>
            <person name="Devon K."/>
            <person name="Galgiani J."/>
            <person name="Orsborn K."/>
            <person name="Lewis M.L."/>
            <person name="Nusbaum C."/>
            <person name="Galagan J."/>
            <person name="Birren B."/>
        </authorList>
    </citation>
    <scope>NUCLEOTIDE SEQUENCE [LARGE SCALE GENOMIC DNA]</scope>
    <source>
        <strain evidence="2 3">RMSCC 3488</strain>
    </source>
</reference>
<organism evidence="2 3">
    <name type="scientific">Coccidioides posadasii RMSCC 3488</name>
    <dbReference type="NCBI Taxonomy" id="454284"/>
    <lineage>
        <taxon>Eukaryota</taxon>
        <taxon>Fungi</taxon>
        <taxon>Dikarya</taxon>
        <taxon>Ascomycota</taxon>
        <taxon>Pezizomycotina</taxon>
        <taxon>Eurotiomycetes</taxon>
        <taxon>Eurotiomycetidae</taxon>
        <taxon>Onygenales</taxon>
        <taxon>Onygenaceae</taxon>
        <taxon>Coccidioides</taxon>
    </lineage>
</organism>
<reference evidence="3" key="3">
    <citation type="journal article" date="2010" name="Genome Res.">
        <title>Population genomic sequencing of Coccidioides fungi reveals recent hybridization and transposon control.</title>
        <authorList>
            <person name="Neafsey D.E."/>
            <person name="Barker B.M."/>
            <person name="Sharpton T.J."/>
            <person name="Stajich J.E."/>
            <person name="Park D.J."/>
            <person name="Whiston E."/>
            <person name="Hung C.-Y."/>
            <person name="McMahan C."/>
            <person name="White J."/>
            <person name="Sykes S."/>
            <person name="Heiman D."/>
            <person name="Young S."/>
            <person name="Zeng Q."/>
            <person name="Abouelleil A."/>
            <person name="Aftuck L."/>
            <person name="Bessette D."/>
            <person name="Brown A."/>
            <person name="FitzGerald M."/>
            <person name="Lui A."/>
            <person name="Macdonald J.P."/>
            <person name="Priest M."/>
            <person name="Orbach M.J."/>
            <person name="Galgiani J.N."/>
            <person name="Kirkland T.N."/>
            <person name="Cole G.T."/>
            <person name="Birren B.W."/>
            <person name="Henn M.R."/>
            <person name="Taylor J.W."/>
            <person name="Rounsley S.D."/>
        </authorList>
    </citation>
    <scope>NUCLEOTIDE SEQUENCE [LARGE SCALE GENOMIC DNA]</scope>
    <source>
        <strain evidence="3">RMSCC 3488</strain>
    </source>
</reference>